<organism evidence="2 3">
    <name type="scientific">Eruca vesicaria subsp. sativa</name>
    <name type="common">Garden rocket</name>
    <name type="synonym">Eruca sativa</name>
    <dbReference type="NCBI Taxonomy" id="29727"/>
    <lineage>
        <taxon>Eukaryota</taxon>
        <taxon>Viridiplantae</taxon>
        <taxon>Streptophyta</taxon>
        <taxon>Embryophyta</taxon>
        <taxon>Tracheophyta</taxon>
        <taxon>Spermatophyta</taxon>
        <taxon>Magnoliopsida</taxon>
        <taxon>eudicotyledons</taxon>
        <taxon>Gunneridae</taxon>
        <taxon>Pentapetalae</taxon>
        <taxon>rosids</taxon>
        <taxon>malvids</taxon>
        <taxon>Brassicales</taxon>
        <taxon>Brassicaceae</taxon>
        <taxon>Brassiceae</taxon>
        <taxon>Eruca</taxon>
    </lineage>
</organism>
<dbReference type="AlphaFoldDB" id="A0ABC8L9I4"/>
<keyword evidence="3" id="KW-1185">Reference proteome</keyword>
<gene>
    <name evidence="2" type="ORF">ERUC_LOCUS32679</name>
</gene>
<dbReference type="EMBL" id="CAKOAT010475153">
    <property type="protein sequence ID" value="CAH8378118.1"/>
    <property type="molecule type" value="Genomic_DNA"/>
</dbReference>
<name>A0ABC8L9I4_ERUVS</name>
<dbReference type="Proteomes" id="UP001642260">
    <property type="component" value="Unassembled WGS sequence"/>
</dbReference>
<protein>
    <recommendedName>
        <fullName evidence="1">Calmodulin binding protein C-terminal domain-containing protein</fullName>
    </recommendedName>
</protein>
<evidence type="ECO:0000313" key="2">
    <source>
        <dbReference type="EMBL" id="CAH8378118.1"/>
    </source>
</evidence>
<comment type="caution">
    <text evidence="2">The sequence shown here is derived from an EMBL/GenBank/DDBJ whole genome shotgun (WGS) entry which is preliminary data.</text>
</comment>
<proteinExistence type="predicted"/>
<dbReference type="InterPro" id="IPR046829">
    <property type="entry name" value="Calmod_bind_C"/>
</dbReference>
<evidence type="ECO:0000259" key="1">
    <source>
        <dbReference type="Pfam" id="PF20452"/>
    </source>
</evidence>
<feature type="domain" description="Calmodulin binding protein C-terminal" evidence="1">
    <location>
        <begin position="24"/>
        <end position="83"/>
    </location>
</feature>
<dbReference type="Pfam" id="PF20452">
    <property type="entry name" value="Calmod_bind_C"/>
    <property type="match status" value="1"/>
</dbReference>
<sequence>MSSKMWEITLDHGRSCVLNNSQLYQPRGFEKETAVVFNVVAQVKFRSWIFLYIHAEKLSKIEKAQAEVIVIDALSHLNEVISYDDESFHDEALSLTLSS</sequence>
<reference evidence="2 3" key="1">
    <citation type="submission" date="2022-03" db="EMBL/GenBank/DDBJ databases">
        <authorList>
            <person name="Macdonald S."/>
            <person name="Ahmed S."/>
            <person name="Newling K."/>
        </authorList>
    </citation>
    <scope>NUCLEOTIDE SEQUENCE [LARGE SCALE GENOMIC DNA]</scope>
</reference>
<accession>A0ABC8L9I4</accession>
<evidence type="ECO:0000313" key="3">
    <source>
        <dbReference type="Proteomes" id="UP001642260"/>
    </source>
</evidence>